<dbReference type="Pfam" id="PF06985">
    <property type="entry name" value="HET"/>
    <property type="match status" value="1"/>
</dbReference>
<feature type="domain" description="Heterokaryon incompatibility" evidence="2">
    <location>
        <begin position="95"/>
        <end position="266"/>
    </location>
</feature>
<comment type="caution">
    <text evidence="3">The sequence shown here is derived from an EMBL/GenBank/DDBJ whole genome shotgun (WGS) entry which is preliminary data.</text>
</comment>
<evidence type="ECO:0000313" key="4">
    <source>
        <dbReference type="Proteomes" id="UP001323405"/>
    </source>
</evidence>
<feature type="region of interest" description="Disordered" evidence="1">
    <location>
        <begin position="438"/>
        <end position="476"/>
    </location>
</feature>
<dbReference type="PANTHER" id="PTHR33112">
    <property type="entry name" value="DOMAIN PROTEIN, PUTATIVE-RELATED"/>
    <property type="match status" value="1"/>
</dbReference>
<dbReference type="GeneID" id="87911536"/>
<evidence type="ECO:0000259" key="2">
    <source>
        <dbReference type="Pfam" id="PF06985"/>
    </source>
</evidence>
<proteinExistence type="predicted"/>
<evidence type="ECO:0000256" key="1">
    <source>
        <dbReference type="SAM" id="MobiDB-lite"/>
    </source>
</evidence>
<evidence type="ECO:0000313" key="3">
    <source>
        <dbReference type="EMBL" id="KAK4653327.1"/>
    </source>
</evidence>
<dbReference type="EMBL" id="JAFFHA010000007">
    <property type="protein sequence ID" value="KAK4653327.1"/>
    <property type="molecule type" value="Genomic_DNA"/>
</dbReference>
<gene>
    <name evidence="3" type="ORF">QC762_512310</name>
</gene>
<dbReference type="InterPro" id="IPR010730">
    <property type="entry name" value="HET"/>
</dbReference>
<dbReference type="RefSeq" id="XP_062742302.1">
    <property type="nucleotide sequence ID" value="XM_062891629.1"/>
</dbReference>
<keyword evidence="4" id="KW-1185">Reference proteome</keyword>
<name>A0ABR0GC35_9PEZI</name>
<feature type="compositionally biased region" description="Basic and acidic residues" evidence="1">
    <location>
        <begin position="453"/>
        <end position="470"/>
    </location>
</feature>
<reference evidence="3 4" key="1">
    <citation type="journal article" date="2023" name="bioRxiv">
        <title>High-quality genome assemblies of four members of thePodospora anserinaspecies complex.</title>
        <authorList>
            <person name="Ament-Velasquez S.L."/>
            <person name="Vogan A.A."/>
            <person name="Wallerman O."/>
            <person name="Hartmann F."/>
            <person name="Gautier V."/>
            <person name="Silar P."/>
            <person name="Giraud T."/>
            <person name="Johannesson H."/>
        </authorList>
    </citation>
    <scope>NUCLEOTIDE SEQUENCE [LARGE SCALE GENOMIC DNA]</scope>
    <source>
        <strain evidence="3 4">CBS 415.72m</strain>
    </source>
</reference>
<organism evidence="3 4">
    <name type="scientific">Podospora pseudocomata</name>
    <dbReference type="NCBI Taxonomy" id="2093779"/>
    <lineage>
        <taxon>Eukaryota</taxon>
        <taxon>Fungi</taxon>
        <taxon>Dikarya</taxon>
        <taxon>Ascomycota</taxon>
        <taxon>Pezizomycotina</taxon>
        <taxon>Sordariomycetes</taxon>
        <taxon>Sordariomycetidae</taxon>
        <taxon>Sordariales</taxon>
        <taxon>Podosporaceae</taxon>
        <taxon>Podospora</taxon>
    </lineage>
</organism>
<dbReference type="Proteomes" id="UP001323405">
    <property type="component" value="Unassembled WGS sequence"/>
</dbReference>
<dbReference type="PANTHER" id="PTHR33112:SF1">
    <property type="entry name" value="HETEROKARYON INCOMPATIBILITY DOMAIN-CONTAINING PROTEIN"/>
    <property type="match status" value="1"/>
</dbReference>
<sequence>MPVFLNKNMPYHGVTPHLVPFLPYIEKTDDSPLDGAWRPADSLSRPIDVAVIEGWLGECDGSHWCHSQSRKQRSKPAWVVDVKRRCVVAYKKGEYVALSYVWGPGCDTGSICLVKENLEQLRQVGSLDKVRGLPRTIADAVRLVVELGLGYLWVDRLCIVQDDLEEKGRQLMGMAGIYEGAYFTLVAAQSADASGPLSSRPLQRSRKGSWWGVLLTLAPGVGLIGKRKEKGDMPWRRPMNNREVMNSHSIDLLRTVWFQRGWTFQEYLFSRRRVVFHNNTVNWECLCVSLHEHQQRLSSIPTNTLLFSRLDHWPSFHRFARLSALFAPRYLTFAEDVHDAFSGAGNHFAATFPGGLISGLPGGCFFDAALLWQPYSPMEKRHPSNQVQMGEEVLPSWSWLTYRGNVQSESWAAGWSYLATSQHEGGWQVFPTVHWEHSETKDSPRHPASSLETRTHIPDSEDWKESDGHYTHPSIPDTVFSRPIPLPCPHQPQPAVAQRSRYLHCTSKHTTWTLHPKAYHAFAGNCAILALLDQLGNLAGHLRLNTLESDIRHHIPTNTVDLTELSRGQVELQPQSPGSAQTEKKERLDMLQRDLSFPFPVPLMEELKAGKAKEKELVLHPLADVFDEWSLPLWPETRNKGLYEFYNVMWIKWLDEGETVAERVAVGRIEKGAWEGRETVVRAVIIACGNCFFARVV</sequence>
<protein>
    <recommendedName>
        <fullName evidence="2">Heterokaryon incompatibility domain-containing protein</fullName>
    </recommendedName>
</protein>
<accession>A0ABR0GC35</accession>